<comment type="caution">
    <text evidence="16">The sequence shown here is derived from an EMBL/GenBank/DDBJ whole genome shotgun (WGS) entry which is preliminary data.</text>
</comment>
<evidence type="ECO:0000256" key="5">
    <source>
        <dbReference type="ARBA" id="ARBA00039114"/>
    </source>
</evidence>
<sequence length="252" mass="29235">MTCALDLNVIYIIFMLLIKSTYILPSFQILSIIYNCIEIMKNMDEMKKTKISFNIVPITNEPLNASVELFKEVESVLKYRNFRTNLLHTGLSFMVVSETGEIMGAILSSIMSKEDYLIQQYGDENFEPSSRFDDIEVLLNKVRRDIDLFGHYPNIDIHRIMELKIISVNEAYRGQGVCKALVKKSKELALELEYQMMYVECSSYFTAKAMERFGFQCIYSLSFSDYVDKRGKVVFDVEQPPHECIKVQLLLL</sequence>
<comment type="catalytic activity">
    <reaction evidence="7">
        <text>serotonin + octadecanoyl-CoA = N-octadecanoyl-serotonin + CoA + H(+)</text>
        <dbReference type="Rhea" id="RHEA:51400"/>
        <dbReference type="ChEBI" id="CHEBI:15378"/>
        <dbReference type="ChEBI" id="CHEBI:57287"/>
        <dbReference type="ChEBI" id="CHEBI:57394"/>
        <dbReference type="ChEBI" id="CHEBI:134065"/>
        <dbReference type="ChEBI" id="CHEBI:350546"/>
    </reaction>
    <physiologicalReaction direction="left-to-right" evidence="7">
        <dbReference type="Rhea" id="RHEA:51401"/>
    </physiologicalReaction>
</comment>
<dbReference type="OrthoDB" id="41532at2759"/>
<accession>A0A6G0ZGE4</accession>
<comment type="catalytic activity">
    <reaction evidence="8">
        <text>serotonin + (5Z,8Z,11Z,14Z)-eicosatetraenoyl-CoA = N-[(5Z,8Z,11Z,14Z)-eicosatetraenoyl]-serotonin + CoA + H(+)</text>
        <dbReference type="Rhea" id="RHEA:51396"/>
        <dbReference type="ChEBI" id="CHEBI:15378"/>
        <dbReference type="ChEBI" id="CHEBI:57287"/>
        <dbReference type="ChEBI" id="CHEBI:57368"/>
        <dbReference type="ChEBI" id="CHEBI:132255"/>
        <dbReference type="ChEBI" id="CHEBI:350546"/>
    </reaction>
    <physiologicalReaction direction="left-to-right" evidence="8">
        <dbReference type="Rhea" id="RHEA:51397"/>
    </physiologicalReaction>
</comment>
<dbReference type="Pfam" id="PF00583">
    <property type="entry name" value="Acetyltransf_1"/>
    <property type="match status" value="1"/>
</dbReference>
<comment type="catalytic activity">
    <reaction evidence="10">
        <text>serotonin + (9Z)-octadecenoyl-CoA = N-(9Z-octadecenoyl)-serotonin + CoA + H(+)</text>
        <dbReference type="Rhea" id="RHEA:51392"/>
        <dbReference type="ChEBI" id="CHEBI:15378"/>
        <dbReference type="ChEBI" id="CHEBI:57287"/>
        <dbReference type="ChEBI" id="CHEBI:57387"/>
        <dbReference type="ChEBI" id="CHEBI:134064"/>
        <dbReference type="ChEBI" id="CHEBI:350546"/>
    </reaction>
    <physiologicalReaction direction="left-to-right" evidence="10">
        <dbReference type="Rhea" id="RHEA:51393"/>
    </physiologicalReaction>
</comment>
<organism evidence="16 17">
    <name type="scientific">Aphis craccivora</name>
    <name type="common">Cowpea aphid</name>
    <dbReference type="NCBI Taxonomy" id="307492"/>
    <lineage>
        <taxon>Eukaryota</taxon>
        <taxon>Metazoa</taxon>
        <taxon>Ecdysozoa</taxon>
        <taxon>Arthropoda</taxon>
        <taxon>Hexapoda</taxon>
        <taxon>Insecta</taxon>
        <taxon>Pterygota</taxon>
        <taxon>Neoptera</taxon>
        <taxon>Paraneoptera</taxon>
        <taxon>Hemiptera</taxon>
        <taxon>Sternorrhyncha</taxon>
        <taxon>Aphidomorpha</taxon>
        <taxon>Aphidoidea</taxon>
        <taxon>Aphididae</taxon>
        <taxon>Aphidini</taxon>
        <taxon>Aphis</taxon>
        <taxon>Aphis</taxon>
    </lineage>
</organism>
<proteinExistence type="inferred from homology"/>
<dbReference type="EMBL" id="VUJU01000487">
    <property type="protein sequence ID" value="KAF0770088.1"/>
    <property type="molecule type" value="Genomic_DNA"/>
</dbReference>
<keyword evidence="17" id="KW-1185">Reference proteome</keyword>
<feature type="domain" description="N-acetyltransferase" evidence="15">
    <location>
        <begin position="53"/>
        <end position="240"/>
    </location>
</feature>
<evidence type="ECO:0000256" key="4">
    <source>
        <dbReference type="ARBA" id="ARBA00038182"/>
    </source>
</evidence>
<dbReference type="InterPro" id="IPR000182">
    <property type="entry name" value="GNAT_dom"/>
</dbReference>
<comment type="catalytic activity">
    <reaction evidence="6">
        <text>dopamine + (9Z)-octadecenoyl-CoA = N-(9Z-octadecanoyl)-dopamine + CoA + H(+)</text>
        <dbReference type="Rhea" id="RHEA:51380"/>
        <dbReference type="ChEBI" id="CHEBI:15378"/>
        <dbReference type="ChEBI" id="CHEBI:31883"/>
        <dbReference type="ChEBI" id="CHEBI:57287"/>
        <dbReference type="ChEBI" id="CHEBI:57387"/>
        <dbReference type="ChEBI" id="CHEBI:59905"/>
    </reaction>
    <physiologicalReaction direction="left-to-right" evidence="6">
        <dbReference type="Rhea" id="RHEA:51381"/>
    </physiologicalReaction>
</comment>
<evidence type="ECO:0000256" key="14">
    <source>
        <dbReference type="SAM" id="Phobius"/>
    </source>
</evidence>
<dbReference type="InterPro" id="IPR016181">
    <property type="entry name" value="Acyl_CoA_acyltransferase"/>
</dbReference>
<dbReference type="EC" id="2.3.1.87" evidence="5"/>
<protein>
    <recommendedName>
        <fullName evidence="5">aralkylamine N-acetyltransferase</fullName>
        <ecNumber evidence="5">2.3.1.87</ecNumber>
    </recommendedName>
</protein>
<dbReference type="AlphaFoldDB" id="A0A6G0ZGE4"/>
<dbReference type="CDD" id="cd04301">
    <property type="entry name" value="NAT_SF"/>
    <property type="match status" value="1"/>
</dbReference>
<evidence type="ECO:0000256" key="7">
    <source>
        <dbReference type="ARBA" id="ARBA00050849"/>
    </source>
</evidence>
<comment type="similarity">
    <text evidence="4">Belongs to the acetyltransferase family. AANAT subfamily.</text>
</comment>
<evidence type="ECO:0000313" key="16">
    <source>
        <dbReference type="EMBL" id="KAF0770088.1"/>
    </source>
</evidence>
<reference evidence="16 17" key="1">
    <citation type="submission" date="2019-08" db="EMBL/GenBank/DDBJ databases">
        <title>Whole genome of Aphis craccivora.</title>
        <authorList>
            <person name="Voronova N.V."/>
            <person name="Shulinski R.S."/>
            <person name="Bandarenka Y.V."/>
            <person name="Zhorov D.G."/>
            <person name="Warner D."/>
        </authorList>
    </citation>
    <scope>NUCLEOTIDE SEQUENCE [LARGE SCALE GENOMIC DNA]</scope>
    <source>
        <strain evidence="16">180601</strain>
        <tissue evidence="16">Whole Body</tissue>
    </source>
</reference>
<dbReference type="GO" id="GO:0004059">
    <property type="term" value="F:aralkylamine N-acetyltransferase activity"/>
    <property type="evidence" value="ECO:0007669"/>
    <property type="project" value="UniProtKB-EC"/>
</dbReference>
<name>A0A6G0ZGE4_APHCR</name>
<comment type="catalytic activity">
    <reaction evidence="12">
        <text>dopamine + hexadecanoyl-CoA = N-hexadecanoyl-dopamine + CoA + H(+)</text>
        <dbReference type="Rhea" id="RHEA:51376"/>
        <dbReference type="ChEBI" id="CHEBI:15378"/>
        <dbReference type="ChEBI" id="CHEBI:57287"/>
        <dbReference type="ChEBI" id="CHEBI:57379"/>
        <dbReference type="ChEBI" id="CHEBI:59905"/>
        <dbReference type="ChEBI" id="CHEBI:134058"/>
    </reaction>
    <physiologicalReaction direction="left-to-right" evidence="12">
        <dbReference type="Rhea" id="RHEA:51377"/>
    </physiologicalReaction>
</comment>
<evidence type="ECO:0000256" key="1">
    <source>
        <dbReference type="ARBA" id="ARBA00022679"/>
    </source>
</evidence>
<evidence type="ECO:0000256" key="9">
    <source>
        <dbReference type="ARBA" id="ARBA00051711"/>
    </source>
</evidence>
<feature type="transmembrane region" description="Helical" evidence="14">
    <location>
        <begin position="12"/>
        <end position="37"/>
    </location>
</feature>
<keyword evidence="14" id="KW-0472">Membrane</keyword>
<comment type="pathway">
    <text evidence="3">Aromatic compound metabolism; melatonin biosynthesis; melatonin from serotonin: step 1/2.</text>
</comment>
<evidence type="ECO:0000256" key="11">
    <source>
        <dbReference type="ARBA" id="ARBA00052178"/>
    </source>
</evidence>
<evidence type="ECO:0000256" key="6">
    <source>
        <dbReference type="ARBA" id="ARBA00050189"/>
    </source>
</evidence>
<evidence type="ECO:0000313" key="17">
    <source>
        <dbReference type="Proteomes" id="UP000478052"/>
    </source>
</evidence>
<comment type="catalytic activity">
    <reaction evidence="13">
        <text>serotonin + acetyl-CoA = N-acetylserotonin + CoA + H(+)</text>
        <dbReference type="Rhea" id="RHEA:25217"/>
        <dbReference type="ChEBI" id="CHEBI:15378"/>
        <dbReference type="ChEBI" id="CHEBI:17697"/>
        <dbReference type="ChEBI" id="CHEBI:57287"/>
        <dbReference type="ChEBI" id="CHEBI:57288"/>
        <dbReference type="ChEBI" id="CHEBI:350546"/>
        <dbReference type="EC" id="2.3.1.87"/>
    </reaction>
    <physiologicalReaction direction="left-to-right" evidence="13">
        <dbReference type="Rhea" id="RHEA:25218"/>
    </physiologicalReaction>
</comment>
<evidence type="ECO:0000256" key="8">
    <source>
        <dbReference type="ARBA" id="ARBA00051284"/>
    </source>
</evidence>
<dbReference type="SUPFAM" id="SSF55729">
    <property type="entry name" value="Acyl-CoA N-acyltransferases (Nat)"/>
    <property type="match status" value="1"/>
</dbReference>
<keyword evidence="1" id="KW-0808">Transferase</keyword>
<dbReference type="PANTHER" id="PTHR20905">
    <property type="entry name" value="N-ACETYLTRANSFERASE-RELATED"/>
    <property type="match status" value="1"/>
</dbReference>
<evidence type="ECO:0000256" key="3">
    <source>
        <dbReference type="ARBA" id="ARBA00037926"/>
    </source>
</evidence>
<dbReference type="PANTHER" id="PTHR20905:SF1">
    <property type="entry name" value="AT07410P-RELATED"/>
    <property type="match status" value="1"/>
</dbReference>
<dbReference type="FunFam" id="3.40.630.30:FF:000046">
    <property type="entry name" value="Dopamine N-acetyltransferase"/>
    <property type="match status" value="1"/>
</dbReference>
<dbReference type="Gene3D" id="3.40.630.30">
    <property type="match status" value="1"/>
</dbReference>
<gene>
    <name evidence="16" type="ORF">FWK35_00012486</name>
</gene>
<dbReference type="Proteomes" id="UP000478052">
    <property type="component" value="Unassembled WGS sequence"/>
</dbReference>
<keyword evidence="14" id="KW-0812">Transmembrane</keyword>
<keyword evidence="14" id="KW-1133">Transmembrane helix</keyword>
<evidence type="ECO:0000259" key="15">
    <source>
        <dbReference type="PROSITE" id="PS51186"/>
    </source>
</evidence>
<evidence type="ECO:0000256" key="12">
    <source>
        <dbReference type="ARBA" id="ARBA00052335"/>
    </source>
</evidence>
<evidence type="ECO:0000256" key="13">
    <source>
        <dbReference type="ARBA" id="ARBA00052491"/>
    </source>
</evidence>
<keyword evidence="2" id="KW-0012">Acyltransferase</keyword>
<evidence type="ECO:0000256" key="10">
    <source>
        <dbReference type="ARBA" id="ARBA00051823"/>
    </source>
</evidence>
<comment type="catalytic activity">
    <reaction evidence="11">
        <text>serotonin + hexadecanoyl-CoA = N-hexadecanoyl-serotonin + CoA + H(+)</text>
        <dbReference type="Rhea" id="RHEA:51384"/>
        <dbReference type="ChEBI" id="CHEBI:15378"/>
        <dbReference type="ChEBI" id="CHEBI:57287"/>
        <dbReference type="ChEBI" id="CHEBI:57379"/>
        <dbReference type="ChEBI" id="CHEBI:134059"/>
        <dbReference type="ChEBI" id="CHEBI:350546"/>
    </reaction>
    <physiologicalReaction direction="left-to-right" evidence="11">
        <dbReference type="Rhea" id="RHEA:51385"/>
    </physiologicalReaction>
</comment>
<comment type="catalytic activity">
    <reaction evidence="9">
        <text>dopamine + acetyl-CoA = N-acetyldopamine + CoA + H(+)</text>
        <dbReference type="Rhea" id="RHEA:51388"/>
        <dbReference type="ChEBI" id="CHEBI:15378"/>
        <dbReference type="ChEBI" id="CHEBI:57287"/>
        <dbReference type="ChEBI" id="CHEBI:57288"/>
        <dbReference type="ChEBI" id="CHEBI:59905"/>
        <dbReference type="ChEBI" id="CHEBI:125678"/>
    </reaction>
    <physiologicalReaction direction="left-to-right" evidence="9">
        <dbReference type="Rhea" id="RHEA:51389"/>
    </physiologicalReaction>
</comment>
<evidence type="ECO:0000256" key="2">
    <source>
        <dbReference type="ARBA" id="ARBA00023315"/>
    </source>
</evidence>
<dbReference type="PROSITE" id="PS51186">
    <property type="entry name" value="GNAT"/>
    <property type="match status" value="1"/>
</dbReference>